<proteinExistence type="predicted"/>
<dbReference type="OrthoDB" id="1680906at2"/>
<dbReference type="Gene3D" id="2.40.128.20">
    <property type="match status" value="1"/>
</dbReference>
<organism evidence="1 2">
    <name type="scientific">Clostridium cadaveris</name>
    <dbReference type="NCBI Taxonomy" id="1529"/>
    <lineage>
        <taxon>Bacteria</taxon>
        <taxon>Bacillati</taxon>
        <taxon>Bacillota</taxon>
        <taxon>Clostridia</taxon>
        <taxon>Eubacteriales</taxon>
        <taxon>Clostridiaceae</taxon>
        <taxon>Clostridium</taxon>
    </lineage>
</organism>
<dbReference type="Proteomes" id="UP000182135">
    <property type="component" value="Unassembled WGS sequence"/>
</dbReference>
<sequence length="136" mass="15330">MKKKAVVYIKSKQSIDDEGIEVVSTGEFEKTEYGFLVSYEETELSGMEGTTTYLKIFDEKLILQRKGSTIAELEFQKGNNNVSLYDTPYGTLELRVKTNDTIIKINDNGGKIKVDYDIALSGQKPYKTILDVEIKA</sequence>
<accession>A0A1I2LFY0</accession>
<dbReference type="SUPFAM" id="SSF50814">
    <property type="entry name" value="Lipocalins"/>
    <property type="match status" value="1"/>
</dbReference>
<dbReference type="Pfam" id="PF09148">
    <property type="entry name" value="DUF1934"/>
    <property type="match status" value="1"/>
</dbReference>
<dbReference type="InterPro" id="IPR012674">
    <property type="entry name" value="Calycin"/>
</dbReference>
<dbReference type="eggNOG" id="COG4506">
    <property type="taxonomic scope" value="Bacteria"/>
</dbReference>
<keyword evidence="2" id="KW-1185">Reference proteome</keyword>
<protein>
    <submittedName>
        <fullName evidence="1">Uncharacterized beta-barrel protein YwiB, DUF1934 family</fullName>
    </submittedName>
</protein>
<name>A0A1I2LFY0_9CLOT</name>
<gene>
    <name evidence="1" type="ORF">SAMN04487885_11039</name>
</gene>
<dbReference type="EMBL" id="FOOE01000010">
    <property type="protein sequence ID" value="SFF77933.1"/>
    <property type="molecule type" value="Genomic_DNA"/>
</dbReference>
<reference evidence="1 2" key="1">
    <citation type="submission" date="2016-10" db="EMBL/GenBank/DDBJ databases">
        <authorList>
            <person name="de Groot N.N."/>
        </authorList>
    </citation>
    <scope>NUCLEOTIDE SEQUENCE [LARGE SCALE GENOMIC DNA]</scope>
    <source>
        <strain evidence="1 2">NLAE-zl-G419</strain>
    </source>
</reference>
<dbReference type="InterPro" id="IPR015231">
    <property type="entry name" value="DUF1934"/>
</dbReference>
<dbReference type="STRING" id="1529.SAMN04487885_11039"/>
<evidence type="ECO:0000313" key="1">
    <source>
        <dbReference type="EMBL" id="SFF77933.1"/>
    </source>
</evidence>
<dbReference type="RefSeq" id="WP_027638687.1">
    <property type="nucleotide sequence ID" value="NZ_BAAACD010000033.1"/>
</dbReference>
<dbReference type="AlphaFoldDB" id="A0A1I2LFY0"/>
<evidence type="ECO:0000313" key="2">
    <source>
        <dbReference type="Proteomes" id="UP000182135"/>
    </source>
</evidence>